<sequence>MSKSKFDKAVEIVKNLPKDGAVKPSTDDQLYFYANFKQGTIGDVDIPRPGMLDFTGKAKWDAWNAIKGTSTEQAHTNYVAKLIELLKAAGDEESQKYIAEIEAA</sequence>
<evidence type="ECO:0000259" key="3">
    <source>
        <dbReference type="PROSITE" id="PS51228"/>
    </source>
</evidence>
<gene>
    <name evidence="4" type="ORF">MYCIT1_LOCUS11482</name>
    <name evidence="5" type="ORF">MYCIT1_LOCUS13519</name>
</gene>
<dbReference type="EMBL" id="CAVNYO010000138">
    <property type="protein sequence ID" value="CAK5268329.1"/>
    <property type="molecule type" value="Genomic_DNA"/>
</dbReference>
<dbReference type="AlphaFoldDB" id="A0AAD2JY40"/>
<keyword evidence="6" id="KW-1185">Reference proteome</keyword>
<evidence type="ECO:0000313" key="4">
    <source>
        <dbReference type="EMBL" id="CAK5268329.1"/>
    </source>
</evidence>
<dbReference type="GO" id="GO:0000062">
    <property type="term" value="F:fatty-acyl-CoA binding"/>
    <property type="evidence" value="ECO:0007669"/>
    <property type="project" value="InterPro"/>
</dbReference>
<reference evidence="4" key="1">
    <citation type="submission" date="2023-11" db="EMBL/GenBank/DDBJ databases">
        <authorList>
            <person name="De Vega J J."/>
            <person name="De Vega J J."/>
        </authorList>
    </citation>
    <scope>NUCLEOTIDE SEQUENCE</scope>
</reference>
<dbReference type="EMBL" id="CAVNYO010000150">
    <property type="protein sequence ID" value="CAK5269644.1"/>
    <property type="molecule type" value="Genomic_DNA"/>
</dbReference>
<proteinExistence type="inferred from homology"/>
<accession>A0AAD2JY40</accession>
<dbReference type="PANTHER" id="PTHR23310">
    <property type="entry name" value="ACYL-COA-BINDING PROTEIN, ACBP"/>
    <property type="match status" value="1"/>
</dbReference>
<evidence type="ECO:0000256" key="2">
    <source>
        <dbReference type="ARBA" id="ARBA00023121"/>
    </source>
</evidence>
<dbReference type="SUPFAM" id="SSF47027">
    <property type="entry name" value="Acyl-CoA binding protein"/>
    <property type="match status" value="1"/>
</dbReference>
<protein>
    <recommendedName>
        <fullName evidence="3">ACB domain-containing protein</fullName>
    </recommendedName>
</protein>
<comment type="similarity">
    <text evidence="1">Belongs to the ACBP family.</text>
</comment>
<dbReference type="Proteomes" id="UP001295794">
    <property type="component" value="Unassembled WGS sequence"/>
</dbReference>
<evidence type="ECO:0000313" key="5">
    <source>
        <dbReference type="EMBL" id="CAK5269644.1"/>
    </source>
</evidence>
<keyword evidence="2" id="KW-0446">Lipid-binding</keyword>
<evidence type="ECO:0000313" key="6">
    <source>
        <dbReference type="Proteomes" id="UP001295794"/>
    </source>
</evidence>
<dbReference type="PROSITE" id="PS51228">
    <property type="entry name" value="ACB_2"/>
    <property type="match status" value="1"/>
</dbReference>
<name>A0AAD2JY40_9AGAR</name>
<dbReference type="InterPro" id="IPR014352">
    <property type="entry name" value="FERM/acyl-CoA-bd_prot_sf"/>
</dbReference>
<dbReference type="GO" id="GO:0006631">
    <property type="term" value="P:fatty acid metabolic process"/>
    <property type="evidence" value="ECO:0007669"/>
    <property type="project" value="TreeGrafter"/>
</dbReference>
<dbReference type="Gene3D" id="1.20.80.10">
    <property type="match status" value="1"/>
</dbReference>
<dbReference type="InterPro" id="IPR035984">
    <property type="entry name" value="Acyl-CoA-binding_sf"/>
</dbReference>
<dbReference type="PRINTS" id="PR00689">
    <property type="entry name" value="ACOABINDINGP"/>
</dbReference>
<dbReference type="Pfam" id="PF00887">
    <property type="entry name" value="ACBP"/>
    <property type="match status" value="1"/>
</dbReference>
<dbReference type="FunFam" id="1.20.80.10:FF:000010">
    <property type="entry name" value="Acyl-CoA-binding domain-containing protein 5"/>
    <property type="match status" value="1"/>
</dbReference>
<organism evidence="4 6">
    <name type="scientific">Mycena citricolor</name>
    <dbReference type="NCBI Taxonomy" id="2018698"/>
    <lineage>
        <taxon>Eukaryota</taxon>
        <taxon>Fungi</taxon>
        <taxon>Dikarya</taxon>
        <taxon>Basidiomycota</taxon>
        <taxon>Agaricomycotina</taxon>
        <taxon>Agaricomycetes</taxon>
        <taxon>Agaricomycetidae</taxon>
        <taxon>Agaricales</taxon>
        <taxon>Marasmiineae</taxon>
        <taxon>Mycenaceae</taxon>
        <taxon>Mycena</taxon>
    </lineage>
</organism>
<dbReference type="PANTHER" id="PTHR23310:SF62">
    <property type="entry name" value="ACYL-COA BINDING PROTEIN 1, ISOFORM A"/>
    <property type="match status" value="1"/>
</dbReference>
<evidence type="ECO:0000256" key="1">
    <source>
        <dbReference type="ARBA" id="ARBA00005567"/>
    </source>
</evidence>
<comment type="caution">
    <text evidence="4">The sequence shown here is derived from an EMBL/GenBank/DDBJ whole genome shotgun (WGS) entry which is preliminary data.</text>
</comment>
<feature type="domain" description="ACB" evidence="3">
    <location>
        <begin position="2"/>
        <end position="91"/>
    </location>
</feature>
<dbReference type="InterPro" id="IPR000582">
    <property type="entry name" value="Acyl-CoA-binding_protein"/>
</dbReference>